<proteinExistence type="predicted"/>
<dbReference type="AlphaFoldDB" id="A0A2P2PY66"/>
<accession>A0A2P2PY66</accession>
<reference evidence="1" key="1">
    <citation type="submission" date="2018-02" db="EMBL/GenBank/DDBJ databases">
        <title>Rhizophora mucronata_Transcriptome.</title>
        <authorList>
            <person name="Meera S.P."/>
            <person name="Sreeshan A."/>
            <person name="Augustine A."/>
        </authorList>
    </citation>
    <scope>NUCLEOTIDE SEQUENCE</scope>
    <source>
        <tissue evidence="1">Leaf</tissue>
    </source>
</reference>
<protein>
    <submittedName>
        <fullName evidence="1">Uncharacterized protein</fullName>
    </submittedName>
</protein>
<name>A0A2P2PY66_RHIMU</name>
<dbReference type="EMBL" id="GGEC01079213">
    <property type="protein sequence ID" value="MBX59697.1"/>
    <property type="molecule type" value="Transcribed_RNA"/>
</dbReference>
<evidence type="ECO:0000313" key="1">
    <source>
        <dbReference type="EMBL" id="MBX59697.1"/>
    </source>
</evidence>
<sequence length="23" mass="2660">MSILASWLPKSWSAWNLNVPDIM</sequence>
<organism evidence="1">
    <name type="scientific">Rhizophora mucronata</name>
    <name type="common">Asiatic mangrove</name>
    <dbReference type="NCBI Taxonomy" id="61149"/>
    <lineage>
        <taxon>Eukaryota</taxon>
        <taxon>Viridiplantae</taxon>
        <taxon>Streptophyta</taxon>
        <taxon>Embryophyta</taxon>
        <taxon>Tracheophyta</taxon>
        <taxon>Spermatophyta</taxon>
        <taxon>Magnoliopsida</taxon>
        <taxon>eudicotyledons</taxon>
        <taxon>Gunneridae</taxon>
        <taxon>Pentapetalae</taxon>
        <taxon>rosids</taxon>
        <taxon>fabids</taxon>
        <taxon>Malpighiales</taxon>
        <taxon>Rhizophoraceae</taxon>
        <taxon>Rhizophora</taxon>
    </lineage>
</organism>